<evidence type="ECO:0000256" key="1">
    <source>
        <dbReference type="SAM" id="MobiDB-lite"/>
    </source>
</evidence>
<dbReference type="InterPro" id="IPR024420">
    <property type="entry name" value="TRAPP_III_complex_Trs85"/>
</dbReference>
<dbReference type="PANTHER" id="PTHR12975">
    <property type="entry name" value="TRANSPORT PROTEIN TRAPP"/>
    <property type="match status" value="1"/>
</dbReference>
<dbReference type="Proteomes" id="UP000095023">
    <property type="component" value="Unassembled WGS sequence"/>
</dbReference>
<dbReference type="OrthoDB" id="203724at2759"/>
<dbReference type="EMBL" id="KV453843">
    <property type="protein sequence ID" value="ODV89196.1"/>
    <property type="molecule type" value="Genomic_DNA"/>
</dbReference>
<sequence length="523" mass="58287">IRSLIAQAFAPRIAVFASSDANQLARKLNFPSFFHLIRPFGELIAKPVVIRNSKGLSTTIDNFNVHFVLPPDEHSTSTTDAYSTNSPPDDANNIDTLLRHSLVDSRNELRPSLGSLSNLFLHFFQKTLSAPPLSPHETFSHPTAGIVVITSRTPSPIDTLSSLYRAGSALNNGSLAAAQRASPAIDREYLRFYVLIHHEGDDYDSSAALFEKMKRHFGLNCHFLSLSATDAPSPDQPDATKIPMPSWISPEEEVNFSKSETYMRSRDIAAIQLMVREMVSQSFIPYLERTIATLNTQVAASRKGITNRLFSASRKYFASSGLLRSNTPSPPTSTSSYDPETGSYDYRAQEAQLRKLADLLFMTRDWNASYTIYDLIKRDYLNDKAWKYLAGANEFAAIALLMAEPIGKPLSSRTVTEHIDPVIDAACFSYTSRCAALSYTFRCLLMSSELLRLQGVFGTDNACKWVQYIISKCHNNSVFCPGLMLERLAAAYGSYANAIQACARFGEHKRKFAFWTLIAANEW</sequence>
<feature type="region of interest" description="Disordered" evidence="1">
    <location>
        <begin position="322"/>
        <end position="341"/>
    </location>
</feature>
<evidence type="ECO:0000313" key="3">
    <source>
        <dbReference type="Proteomes" id="UP000095023"/>
    </source>
</evidence>
<dbReference type="GO" id="GO:1990072">
    <property type="term" value="C:TRAPPIII protein complex"/>
    <property type="evidence" value="ECO:0007669"/>
    <property type="project" value="TreeGrafter"/>
</dbReference>
<proteinExistence type="predicted"/>
<gene>
    <name evidence="2" type="ORF">CANCADRAFT_14729</name>
</gene>
<dbReference type="Pfam" id="PF12739">
    <property type="entry name" value="TRAPPC-Trs85"/>
    <property type="match status" value="1"/>
</dbReference>
<feature type="non-terminal residue" evidence="2">
    <location>
        <position position="523"/>
    </location>
</feature>
<protein>
    <submittedName>
        <fullName evidence="2">Uncharacterized protein</fullName>
    </submittedName>
</protein>
<accession>A0A1E4TBQ8</accession>
<feature type="non-terminal residue" evidence="2">
    <location>
        <position position="1"/>
    </location>
</feature>
<reference evidence="3" key="1">
    <citation type="submission" date="2016-02" db="EMBL/GenBank/DDBJ databases">
        <title>Comparative genomics of biotechnologically important yeasts.</title>
        <authorList>
            <consortium name="DOE Joint Genome Institute"/>
            <person name="Riley R."/>
            <person name="Haridas S."/>
            <person name="Wolfe K.H."/>
            <person name="Lopes M.R."/>
            <person name="Hittinger C.T."/>
            <person name="Goker M."/>
            <person name="Salamov A."/>
            <person name="Wisecaver J."/>
            <person name="Long T.M."/>
            <person name="Aerts A.L."/>
            <person name="Barry K."/>
            <person name="Choi C."/>
            <person name="Clum A."/>
            <person name="Coughlan A.Y."/>
            <person name="Deshpande S."/>
            <person name="Douglass A.P."/>
            <person name="Hanson S.J."/>
            <person name="Klenk H.-P."/>
            <person name="Labutti K."/>
            <person name="Lapidus A."/>
            <person name="Lindquist E."/>
            <person name="Lipzen A."/>
            <person name="Meier-Kolthoff J.P."/>
            <person name="Ohm R.A."/>
            <person name="Otillar R.P."/>
            <person name="Pangilinan J."/>
            <person name="Peng Y."/>
            <person name="Rokas A."/>
            <person name="Rosa C.A."/>
            <person name="Scheuner C."/>
            <person name="Sibirny A.A."/>
            <person name="Slot J.C."/>
            <person name="Stielow J.B."/>
            <person name="Sun H."/>
            <person name="Kurtzman C.P."/>
            <person name="Blackwell M."/>
            <person name="Jeffries T.W."/>
            <person name="Grigoriev I.V."/>
        </authorList>
    </citation>
    <scope>NUCLEOTIDE SEQUENCE [LARGE SCALE GENOMIC DNA]</scope>
    <source>
        <strain evidence="3">NRRL Y-17796</strain>
    </source>
</reference>
<dbReference type="PANTHER" id="PTHR12975:SF6">
    <property type="entry name" value="TRAFFICKING PROTEIN PARTICLE COMPLEX SUBUNIT 8"/>
    <property type="match status" value="1"/>
</dbReference>
<keyword evidence="3" id="KW-1185">Reference proteome</keyword>
<organism evidence="2 3">
    <name type="scientific">Tortispora caseinolytica NRRL Y-17796</name>
    <dbReference type="NCBI Taxonomy" id="767744"/>
    <lineage>
        <taxon>Eukaryota</taxon>
        <taxon>Fungi</taxon>
        <taxon>Dikarya</taxon>
        <taxon>Ascomycota</taxon>
        <taxon>Saccharomycotina</taxon>
        <taxon>Trigonopsidomycetes</taxon>
        <taxon>Trigonopsidales</taxon>
        <taxon>Trigonopsidaceae</taxon>
        <taxon>Tortispora</taxon>
    </lineage>
</organism>
<dbReference type="AlphaFoldDB" id="A0A1E4TBQ8"/>
<evidence type="ECO:0000313" key="2">
    <source>
        <dbReference type="EMBL" id="ODV89196.1"/>
    </source>
</evidence>
<name>A0A1E4TBQ8_9ASCO</name>